<dbReference type="InterPro" id="IPR021265">
    <property type="entry name" value="DUF2842"/>
</dbReference>
<protein>
    <recommendedName>
        <fullName evidence="4">DUF2842 domain-containing protein</fullName>
    </recommendedName>
</protein>
<reference evidence="2 3" key="1">
    <citation type="submission" date="2016-10" db="EMBL/GenBank/DDBJ databases">
        <title>Rhodobacter sp. LPB0142, isolated from sea water.</title>
        <authorList>
            <person name="Kim E."/>
            <person name="Yi H."/>
        </authorList>
    </citation>
    <scope>NUCLEOTIDE SEQUENCE [LARGE SCALE GENOMIC DNA]</scope>
    <source>
        <strain evidence="2 3">LPB0142</strain>
    </source>
</reference>
<sequence length="77" mass="8547">MSLSYKTRRRLSLLVLVVGLPLYIVAAVSLTGWLDARFGRLPIWAELGVYVGLGFLWMAPLKPVFTGVGREDPDAEK</sequence>
<dbReference type="Proteomes" id="UP000176562">
    <property type="component" value="Chromosome"/>
</dbReference>
<evidence type="ECO:0000256" key="1">
    <source>
        <dbReference type="SAM" id="Phobius"/>
    </source>
</evidence>
<dbReference type="AlphaFoldDB" id="A0A1D9MDA8"/>
<dbReference type="Pfam" id="PF11003">
    <property type="entry name" value="DUF2842"/>
    <property type="match status" value="1"/>
</dbReference>
<keyword evidence="1" id="KW-1133">Transmembrane helix</keyword>
<evidence type="ECO:0000313" key="2">
    <source>
        <dbReference type="EMBL" id="AOZ69836.1"/>
    </source>
</evidence>
<dbReference type="RefSeq" id="WP_071166435.1">
    <property type="nucleotide sequence ID" value="NZ_CP017781.1"/>
</dbReference>
<evidence type="ECO:0008006" key="4">
    <source>
        <dbReference type="Google" id="ProtNLM"/>
    </source>
</evidence>
<organism evidence="2 3">
    <name type="scientific">Rhodobacter xanthinilyticus</name>
    <dbReference type="NCBI Taxonomy" id="1850250"/>
    <lineage>
        <taxon>Bacteria</taxon>
        <taxon>Pseudomonadati</taxon>
        <taxon>Pseudomonadota</taxon>
        <taxon>Alphaproteobacteria</taxon>
        <taxon>Rhodobacterales</taxon>
        <taxon>Rhodobacter group</taxon>
        <taxon>Rhodobacter</taxon>
    </lineage>
</organism>
<feature type="transmembrane region" description="Helical" evidence="1">
    <location>
        <begin position="43"/>
        <end position="61"/>
    </location>
</feature>
<dbReference type="STRING" id="1850250.LPB142_11325"/>
<keyword evidence="3" id="KW-1185">Reference proteome</keyword>
<gene>
    <name evidence="2" type="ORF">LPB142_11325</name>
</gene>
<keyword evidence="1" id="KW-0812">Transmembrane</keyword>
<evidence type="ECO:0000313" key="3">
    <source>
        <dbReference type="Proteomes" id="UP000176562"/>
    </source>
</evidence>
<keyword evidence="1" id="KW-0472">Membrane</keyword>
<name>A0A1D9MDA8_9RHOB</name>
<accession>A0A1D9MDA8</accession>
<proteinExistence type="predicted"/>
<dbReference type="EMBL" id="CP017781">
    <property type="protein sequence ID" value="AOZ69836.1"/>
    <property type="molecule type" value="Genomic_DNA"/>
</dbReference>
<dbReference type="KEGG" id="rhp:LPB142_11325"/>